<dbReference type="AlphaFoldDB" id="A0AAJ1QUA3"/>
<dbReference type="InterPro" id="IPR001930">
    <property type="entry name" value="Peptidase_M1"/>
</dbReference>
<dbReference type="GO" id="GO:0016285">
    <property type="term" value="F:alanyl aminopeptidase activity"/>
    <property type="evidence" value="ECO:0007669"/>
    <property type="project" value="UniProtKB-EC"/>
</dbReference>
<dbReference type="InterPro" id="IPR045357">
    <property type="entry name" value="Aminopeptidase_N-like_N"/>
</dbReference>
<evidence type="ECO:0000256" key="2">
    <source>
        <dbReference type="ARBA" id="ARBA00001947"/>
    </source>
</evidence>
<name>A0AAJ1QUA3_9FLAO</name>
<evidence type="ECO:0000313" key="18">
    <source>
        <dbReference type="Proteomes" id="UP001228636"/>
    </source>
</evidence>
<dbReference type="GO" id="GO:0008270">
    <property type="term" value="F:zinc ion binding"/>
    <property type="evidence" value="ECO:0007669"/>
    <property type="project" value="InterPro"/>
</dbReference>
<keyword evidence="6 17" id="KW-0031">Aminopeptidase</keyword>
<comment type="similarity">
    <text evidence="3">Belongs to the peptidase M1 family.</text>
</comment>
<evidence type="ECO:0000256" key="3">
    <source>
        <dbReference type="ARBA" id="ARBA00010136"/>
    </source>
</evidence>
<keyword evidence="10" id="KW-0378">Hydrolase</keyword>
<sequence length="639" mass="71482">MVRFLVVCFFILLHISSVTAQELIEIAEAESKSAATKIHFKANSNTSNYDITYHKLEFSVDPSVAAISGKITTTFTALNNLSTVTFDLDDNMTVTSVTQNGNTLSFSQNSNDELVITLQATLNQGNSTSVVIDYNGNPTSNGFGSFEVNTHGTANTPVLWTLSEPYGALGWWPCKQDLNDKIDMIDVYITAPEQYVSVSNGLEQSTSTNLGFKTTHFKHQYPIPAYLIAIAVTNYETYSHDVSHNDNNFPIVNYVYPESLTSAQNSTLVTVDIMEHFIDLFGDYPYKNEKYGHAQFGWGGGMEHTTVSFMGNFSRGLIAHELAHQWFGNKVTCGSWKDIWLNEGFATYLSGLTIEHLDGDLSFKNWRSSTINSVTSSTNGAVYLTDIDTTSVSRIFNSRLSYNKGAMVLHMLRKKLGDTHFFEALKNYISDPDLAYNYAKTPDLIAHLETASGLDLEEFFNDWIYNQGYPTYNVNWHQPETNTINITLNQTQSDPSVSFFEANVPIRLNGTNGEVLDIILNNTTNGQTFVENVTFTVNSIDFDPDTHLISKNNNVTLGIENNPFIAENISLFPNPVNDILTIETSKNITFKNVIIYNTLGKEIFTTSNKEVNLSQLNQGIYFIKIFTDAGNLYQKIIKE</sequence>
<gene>
    <name evidence="17" type="ORF">QWY81_02490</name>
</gene>
<evidence type="ECO:0000256" key="5">
    <source>
        <dbReference type="ARBA" id="ARBA00015611"/>
    </source>
</evidence>
<dbReference type="NCBIfam" id="TIGR04183">
    <property type="entry name" value="Por_Secre_tail"/>
    <property type="match status" value="1"/>
</dbReference>
<evidence type="ECO:0000256" key="9">
    <source>
        <dbReference type="ARBA" id="ARBA00022729"/>
    </source>
</evidence>
<dbReference type="GO" id="GO:0070006">
    <property type="term" value="F:metalloaminopeptidase activity"/>
    <property type="evidence" value="ECO:0007669"/>
    <property type="project" value="TreeGrafter"/>
</dbReference>
<dbReference type="GO" id="GO:0005737">
    <property type="term" value="C:cytoplasm"/>
    <property type="evidence" value="ECO:0007669"/>
    <property type="project" value="TreeGrafter"/>
</dbReference>
<proteinExistence type="inferred from homology"/>
<dbReference type="Gene3D" id="1.10.390.10">
    <property type="entry name" value="Neutral Protease Domain 2"/>
    <property type="match status" value="1"/>
</dbReference>
<evidence type="ECO:0000259" key="16">
    <source>
        <dbReference type="Pfam" id="PF18962"/>
    </source>
</evidence>
<keyword evidence="11" id="KW-0862">Zinc</keyword>
<keyword evidence="12" id="KW-0482">Metalloprotease</keyword>
<dbReference type="PANTHER" id="PTHR11533">
    <property type="entry name" value="PROTEASE M1 ZINC METALLOPROTEASE"/>
    <property type="match status" value="1"/>
</dbReference>
<protein>
    <recommendedName>
        <fullName evidence="5">Aminopeptidase N</fullName>
        <ecNumber evidence="4">3.4.11.2</ecNumber>
    </recommendedName>
</protein>
<dbReference type="GO" id="GO:0043171">
    <property type="term" value="P:peptide catabolic process"/>
    <property type="evidence" value="ECO:0007669"/>
    <property type="project" value="TreeGrafter"/>
</dbReference>
<evidence type="ECO:0000256" key="1">
    <source>
        <dbReference type="ARBA" id="ARBA00000098"/>
    </source>
</evidence>
<feature type="domain" description="Aminopeptidase N-like N-terminal" evidence="15">
    <location>
        <begin position="53"/>
        <end position="227"/>
    </location>
</feature>
<dbReference type="SUPFAM" id="SSF63737">
    <property type="entry name" value="Leukotriene A4 hydrolase N-terminal domain"/>
    <property type="match status" value="1"/>
</dbReference>
<feature type="domain" description="Secretion system C-terminal sorting" evidence="16">
    <location>
        <begin position="571"/>
        <end position="637"/>
    </location>
</feature>
<dbReference type="PANTHER" id="PTHR11533:SF174">
    <property type="entry name" value="PUROMYCIN-SENSITIVE AMINOPEPTIDASE-RELATED"/>
    <property type="match status" value="1"/>
</dbReference>
<evidence type="ECO:0000259" key="15">
    <source>
        <dbReference type="Pfam" id="PF17900"/>
    </source>
</evidence>
<dbReference type="GO" id="GO:0006508">
    <property type="term" value="P:proteolysis"/>
    <property type="evidence" value="ECO:0007669"/>
    <property type="project" value="UniProtKB-KW"/>
</dbReference>
<dbReference type="Pfam" id="PF17900">
    <property type="entry name" value="Peptidase_M1_N"/>
    <property type="match status" value="1"/>
</dbReference>
<reference evidence="17 18" key="1">
    <citation type="journal article" date="2014" name="Int. J. Syst. Evol. Microbiol.">
        <title>Complete genome sequence of Corynebacterium casei LMG S-19264T (=DSM 44701T), isolated from a smear-ripened cheese.</title>
        <authorList>
            <consortium name="US DOE Joint Genome Institute (JGI-PGF)"/>
            <person name="Walter F."/>
            <person name="Albersmeier A."/>
            <person name="Kalinowski J."/>
            <person name="Ruckert C."/>
        </authorList>
    </citation>
    <scope>NUCLEOTIDE SEQUENCE [LARGE SCALE GENOMIC DNA]</scope>
    <source>
        <strain evidence="17 18">CECT 8670</strain>
    </source>
</reference>
<dbReference type="PRINTS" id="PR00756">
    <property type="entry name" value="ALADIPTASE"/>
</dbReference>
<comment type="caution">
    <text evidence="17">The sequence shown here is derived from an EMBL/GenBank/DDBJ whole genome shotgun (WGS) entry which is preliminary data.</text>
</comment>
<comment type="cofactor">
    <cofactor evidence="2">
        <name>Zn(2+)</name>
        <dbReference type="ChEBI" id="CHEBI:29105"/>
    </cofactor>
</comment>
<evidence type="ECO:0000313" key="17">
    <source>
        <dbReference type="EMBL" id="MDN3618321.1"/>
    </source>
</evidence>
<evidence type="ECO:0000259" key="14">
    <source>
        <dbReference type="Pfam" id="PF01433"/>
    </source>
</evidence>
<dbReference type="InterPro" id="IPR027268">
    <property type="entry name" value="Peptidase_M4/M1_CTD_sf"/>
</dbReference>
<evidence type="ECO:0000256" key="12">
    <source>
        <dbReference type="ARBA" id="ARBA00023049"/>
    </source>
</evidence>
<dbReference type="CDD" id="cd09603">
    <property type="entry name" value="M1_APN_like"/>
    <property type="match status" value="1"/>
</dbReference>
<keyword evidence="9 13" id="KW-0732">Signal</keyword>
<evidence type="ECO:0000256" key="13">
    <source>
        <dbReference type="SAM" id="SignalP"/>
    </source>
</evidence>
<comment type="catalytic activity">
    <reaction evidence="1">
        <text>Release of an N-terminal amino acid, Xaa-|-Yaa- from a peptide, amide or arylamide. Xaa is preferably Ala, but may be most amino acids including Pro (slow action). When a terminal hydrophobic residue is followed by a prolyl residue, the two may be released as an intact Xaa-Pro dipeptide.</text>
        <dbReference type="EC" id="3.4.11.2"/>
    </reaction>
</comment>
<dbReference type="Pfam" id="PF01433">
    <property type="entry name" value="Peptidase_M1"/>
    <property type="match status" value="1"/>
</dbReference>
<evidence type="ECO:0000256" key="11">
    <source>
        <dbReference type="ARBA" id="ARBA00022833"/>
    </source>
</evidence>
<dbReference type="GO" id="GO:0016020">
    <property type="term" value="C:membrane"/>
    <property type="evidence" value="ECO:0007669"/>
    <property type="project" value="TreeGrafter"/>
</dbReference>
<evidence type="ECO:0000256" key="10">
    <source>
        <dbReference type="ARBA" id="ARBA00022801"/>
    </source>
</evidence>
<dbReference type="InterPro" id="IPR014782">
    <property type="entry name" value="Peptidase_M1_dom"/>
</dbReference>
<dbReference type="InterPro" id="IPR050344">
    <property type="entry name" value="Peptidase_M1_aminopeptidases"/>
</dbReference>
<dbReference type="GO" id="GO:0042277">
    <property type="term" value="F:peptide binding"/>
    <property type="evidence" value="ECO:0007669"/>
    <property type="project" value="TreeGrafter"/>
</dbReference>
<dbReference type="RefSeq" id="WP_261972061.1">
    <property type="nucleotide sequence ID" value="NZ_CP103460.1"/>
</dbReference>
<dbReference type="InterPro" id="IPR026444">
    <property type="entry name" value="Secre_tail"/>
</dbReference>
<dbReference type="InterPro" id="IPR042097">
    <property type="entry name" value="Aminopeptidase_N-like_N_sf"/>
</dbReference>
<feature type="signal peptide" evidence="13">
    <location>
        <begin position="1"/>
        <end position="20"/>
    </location>
</feature>
<dbReference type="Proteomes" id="UP001228636">
    <property type="component" value="Unassembled WGS sequence"/>
</dbReference>
<dbReference type="EMBL" id="JAUFQH010000003">
    <property type="protein sequence ID" value="MDN3618321.1"/>
    <property type="molecule type" value="Genomic_DNA"/>
</dbReference>
<feature type="chain" id="PRO_5042548810" description="Aminopeptidase N" evidence="13">
    <location>
        <begin position="21"/>
        <end position="639"/>
    </location>
</feature>
<accession>A0AAJ1QUA3</accession>
<feature type="domain" description="Peptidase M1 membrane alanine aminopeptidase" evidence="14">
    <location>
        <begin position="317"/>
        <end position="463"/>
    </location>
</feature>
<keyword evidence="8" id="KW-0479">Metal-binding</keyword>
<dbReference type="EC" id="3.4.11.2" evidence="4"/>
<keyword evidence="7" id="KW-0645">Protease</keyword>
<dbReference type="GO" id="GO:0005615">
    <property type="term" value="C:extracellular space"/>
    <property type="evidence" value="ECO:0007669"/>
    <property type="project" value="TreeGrafter"/>
</dbReference>
<dbReference type="SUPFAM" id="SSF55486">
    <property type="entry name" value="Metalloproteases ('zincins'), catalytic domain"/>
    <property type="match status" value="1"/>
</dbReference>
<dbReference type="Gene3D" id="2.60.40.1730">
    <property type="entry name" value="tricorn interacting facor f3 domain"/>
    <property type="match status" value="1"/>
</dbReference>
<evidence type="ECO:0000256" key="7">
    <source>
        <dbReference type="ARBA" id="ARBA00022670"/>
    </source>
</evidence>
<evidence type="ECO:0000256" key="6">
    <source>
        <dbReference type="ARBA" id="ARBA00022438"/>
    </source>
</evidence>
<evidence type="ECO:0000256" key="4">
    <source>
        <dbReference type="ARBA" id="ARBA00012564"/>
    </source>
</evidence>
<organism evidence="17 18">
    <name type="scientific">Polaribacter sejongensis</name>
    <dbReference type="NCBI Taxonomy" id="985043"/>
    <lineage>
        <taxon>Bacteria</taxon>
        <taxon>Pseudomonadati</taxon>
        <taxon>Bacteroidota</taxon>
        <taxon>Flavobacteriia</taxon>
        <taxon>Flavobacteriales</taxon>
        <taxon>Flavobacteriaceae</taxon>
    </lineage>
</organism>
<evidence type="ECO:0000256" key="8">
    <source>
        <dbReference type="ARBA" id="ARBA00022723"/>
    </source>
</evidence>
<dbReference type="Pfam" id="PF18962">
    <property type="entry name" value="Por_Secre_tail"/>
    <property type="match status" value="1"/>
</dbReference>